<dbReference type="Gene3D" id="3.40.50.150">
    <property type="entry name" value="Vaccinia Virus protein VP39"/>
    <property type="match status" value="1"/>
</dbReference>
<reference evidence="3 4" key="3">
    <citation type="submission" date="2020-08" db="EMBL/GenBank/DDBJ databases">
        <title>Genomic Encyclopedia of Type Strains, Phase IV (KMG-IV): sequencing the most valuable type-strain genomes for metagenomic binning, comparative biology and taxonomic classification.</title>
        <authorList>
            <person name="Goeker M."/>
        </authorList>
    </citation>
    <scope>NUCLEOTIDE SEQUENCE [LARGE SCALE GENOMIC DNA]</scope>
    <source>
        <strain evidence="3 4">DSM 24105</strain>
    </source>
</reference>
<dbReference type="GO" id="GO:0008168">
    <property type="term" value="F:methyltransferase activity"/>
    <property type="evidence" value="ECO:0007669"/>
    <property type="project" value="UniProtKB-KW"/>
</dbReference>
<feature type="domain" description="Methyltransferase FkbM" evidence="1">
    <location>
        <begin position="77"/>
        <end position="205"/>
    </location>
</feature>
<dbReference type="PANTHER" id="PTHR32026">
    <property type="entry name" value="METHYLTRANSFERASE-LIKE PROTEIN 24"/>
    <property type="match status" value="1"/>
</dbReference>
<dbReference type="Proteomes" id="UP000517759">
    <property type="component" value="Unassembled WGS sequence"/>
</dbReference>
<reference evidence="2" key="4">
    <citation type="submission" date="2023-01" db="EMBL/GenBank/DDBJ databases">
        <title>Draft genome sequence of Methylobacterium brachythecii strain NBRC 107710.</title>
        <authorList>
            <person name="Sun Q."/>
            <person name="Mori K."/>
        </authorList>
    </citation>
    <scope>NUCLEOTIDE SEQUENCE</scope>
    <source>
        <strain evidence="2">NBRC 107710</strain>
    </source>
</reference>
<gene>
    <name evidence="2" type="ORF">GCM10007884_46780</name>
    <name evidence="3" type="ORF">GGR33_004450</name>
</gene>
<keyword evidence="5" id="KW-1185">Reference proteome</keyword>
<dbReference type="InterPro" id="IPR029063">
    <property type="entry name" value="SAM-dependent_MTases_sf"/>
</dbReference>
<dbReference type="EMBL" id="JACIDN010000009">
    <property type="protein sequence ID" value="MBB3904924.1"/>
    <property type="molecule type" value="Genomic_DNA"/>
</dbReference>
<keyword evidence="3" id="KW-0489">Methyltransferase</keyword>
<name>A0A7W6F8Y3_9HYPH</name>
<evidence type="ECO:0000259" key="1">
    <source>
        <dbReference type="Pfam" id="PF05050"/>
    </source>
</evidence>
<sequence length="242" mass="26873">MLDLLRRTVKTIRPAYRTLSRIRGIRLHEPTISIASAVYLGSSYGGWQVDVSGLNSDSIVYSAGVGDDISFDLALIDTIGCRVYAPDPTPNAIEWIKRQNVPSEFQFIPIGLSGSEGILDFHVPARKDLDCFSRTPVAGAKLTGVVQCPVTTIPQLMRQLNHDHIDLLKMDIEGFEYEVLDQMLCAGVRPMQIAVEFHHLQYGHSAQQTIGAVEGLKRAGYGLHWVSDRGNEYGFVLRSQLF</sequence>
<protein>
    <submittedName>
        <fullName evidence="3">FkbM family methyltransferase</fullName>
    </submittedName>
</protein>
<reference evidence="5" key="2">
    <citation type="journal article" date="2019" name="Int. J. Syst. Evol. Microbiol.">
        <title>The Global Catalogue of Microorganisms (GCM) 10K type strain sequencing project: providing services to taxonomists for standard genome sequencing and annotation.</title>
        <authorList>
            <consortium name="The Broad Institute Genomics Platform"/>
            <consortium name="The Broad Institute Genome Sequencing Center for Infectious Disease"/>
            <person name="Wu L."/>
            <person name="Ma J."/>
        </authorList>
    </citation>
    <scope>NUCLEOTIDE SEQUENCE [LARGE SCALE GENOMIC DNA]</scope>
    <source>
        <strain evidence="5">NBRC 107710</strain>
    </source>
</reference>
<dbReference type="Proteomes" id="UP001156881">
    <property type="component" value="Unassembled WGS sequence"/>
</dbReference>
<organism evidence="3 4">
    <name type="scientific">Methylobacterium brachythecii</name>
    <dbReference type="NCBI Taxonomy" id="1176177"/>
    <lineage>
        <taxon>Bacteria</taxon>
        <taxon>Pseudomonadati</taxon>
        <taxon>Pseudomonadota</taxon>
        <taxon>Alphaproteobacteria</taxon>
        <taxon>Hyphomicrobiales</taxon>
        <taxon>Methylobacteriaceae</taxon>
        <taxon>Methylobacterium</taxon>
    </lineage>
</organism>
<dbReference type="NCBIfam" id="TIGR01444">
    <property type="entry name" value="fkbM_fam"/>
    <property type="match status" value="1"/>
</dbReference>
<dbReference type="EMBL" id="BSPG01000049">
    <property type="protein sequence ID" value="GLS46684.1"/>
    <property type="molecule type" value="Genomic_DNA"/>
</dbReference>
<evidence type="ECO:0000313" key="3">
    <source>
        <dbReference type="EMBL" id="MBB3904924.1"/>
    </source>
</evidence>
<dbReference type="GO" id="GO:0032259">
    <property type="term" value="P:methylation"/>
    <property type="evidence" value="ECO:0007669"/>
    <property type="project" value="UniProtKB-KW"/>
</dbReference>
<dbReference type="SUPFAM" id="SSF53335">
    <property type="entry name" value="S-adenosyl-L-methionine-dependent methyltransferases"/>
    <property type="match status" value="1"/>
</dbReference>
<evidence type="ECO:0000313" key="5">
    <source>
        <dbReference type="Proteomes" id="UP001156881"/>
    </source>
</evidence>
<dbReference type="AlphaFoldDB" id="A0A7W6F8Y3"/>
<accession>A0A7W6F8Y3</accession>
<evidence type="ECO:0000313" key="2">
    <source>
        <dbReference type="EMBL" id="GLS46684.1"/>
    </source>
</evidence>
<reference evidence="2" key="1">
    <citation type="journal article" date="2014" name="Int. J. Syst. Evol. Microbiol.">
        <title>Complete genome of a new Firmicutes species belonging to the dominant human colonic microbiota ('Ruminococcus bicirculans') reveals two chromosomes and a selective capacity to utilize plant glucans.</title>
        <authorList>
            <consortium name="NISC Comparative Sequencing Program"/>
            <person name="Wegmann U."/>
            <person name="Louis P."/>
            <person name="Goesmann A."/>
            <person name="Henrissat B."/>
            <person name="Duncan S.H."/>
            <person name="Flint H.J."/>
        </authorList>
    </citation>
    <scope>NUCLEOTIDE SEQUENCE</scope>
    <source>
        <strain evidence="2">NBRC 107710</strain>
    </source>
</reference>
<proteinExistence type="predicted"/>
<dbReference type="PANTHER" id="PTHR32026:SF10">
    <property type="entry name" value="METHYLTRANSFERASE-LIKE PROTEIN 24-RELATED"/>
    <property type="match status" value="1"/>
</dbReference>
<dbReference type="Pfam" id="PF05050">
    <property type="entry name" value="Methyltransf_21"/>
    <property type="match status" value="1"/>
</dbReference>
<comment type="caution">
    <text evidence="3">The sequence shown here is derived from an EMBL/GenBank/DDBJ whole genome shotgun (WGS) entry which is preliminary data.</text>
</comment>
<evidence type="ECO:0000313" key="4">
    <source>
        <dbReference type="Proteomes" id="UP000517759"/>
    </source>
</evidence>
<dbReference type="InterPro" id="IPR026913">
    <property type="entry name" value="METTL24"/>
</dbReference>
<keyword evidence="3" id="KW-0808">Transferase</keyword>
<dbReference type="RefSeq" id="WP_246413364.1">
    <property type="nucleotide sequence ID" value="NZ_BSPG01000049.1"/>
</dbReference>
<dbReference type="InterPro" id="IPR006342">
    <property type="entry name" value="FkbM_mtfrase"/>
</dbReference>